<gene>
    <name evidence="2" type="ORF">Tco_1067984</name>
</gene>
<evidence type="ECO:0000313" key="3">
    <source>
        <dbReference type="Proteomes" id="UP001151760"/>
    </source>
</evidence>
<proteinExistence type="predicted"/>
<feature type="compositionally biased region" description="Basic and acidic residues" evidence="1">
    <location>
        <begin position="297"/>
        <end position="319"/>
    </location>
</feature>
<reference evidence="2" key="2">
    <citation type="submission" date="2022-01" db="EMBL/GenBank/DDBJ databases">
        <authorList>
            <person name="Yamashiro T."/>
            <person name="Shiraishi A."/>
            <person name="Satake H."/>
            <person name="Nakayama K."/>
        </authorList>
    </citation>
    <scope>NUCLEOTIDE SEQUENCE</scope>
</reference>
<sequence length="701" mass="77921">MIPKRRNRRRSKQIVEPELRTIIETPVATMADTRTMSELLQAPTEGYGDAIVLPPILAKNFKLKVGLLMLVTLSQFHGFEWDDPHSHIRWFNKITSTLKYKNVPHEAIKLILFPFSLEGEPGFGLKKNPLVLSIHAKISRALMKHLVRHLTDLRISYSDQDALNAAAGGNLLNRTPRDALNIIENKSKVRTSRNKPVVSKVSDTTSSSTPAYLPEITALIDAVKAMLLQNKTPSPAPVKAIEEIYVTYGGPHPYYECLATDGSTLNASAATWTYNQGGLGYRPQGETNYRLKRISDKKTKNKAKNDKTEHGMEKCEKTKSNRSQSTIDSEIMERKSVIARLNKVSSPDGDYLVIYRANGNFRAFNCLLELAITLSRLQRSVQFGTHRIASNRYVLQCVDTIRSRLLNAAAGEITALTDAVKTMLLQNKTPSPAPVKTIEEIYVTCGGLHPHYVCLATEGNTFNASIATGTYNQRDDGLKSNGDLLVTARALIDVYGEELILRVDDKAITFKVGQTSRYSYNDVVSVNQIDVSCEEYAQEVIGFLDSSKSGNPTPSLDPIITTSSPSLTPFEGGDFVLEEIEACLTSDSIPPGINDADFDPEGDIFLLEKLLNDDPSSPLPPKELNFEKLKTIKYSIDDPPELELKDLPSHLEYAFLEETNKLPVIIAKNLKDDEKSRLLKVLKSHKHAIAWKISDIKGIDP</sequence>
<evidence type="ECO:0000313" key="2">
    <source>
        <dbReference type="EMBL" id="GJT86267.1"/>
    </source>
</evidence>
<protein>
    <recommendedName>
        <fullName evidence="4">Reverse transcriptase domain-containing protein</fullName>
    </recommendedName>
</protein>
<comment type="caution">
    <text evidence="2">The sequence shown here is derived from an EMBL/GenBank/DDBJ whole genome shotgun (WGS) entry which is preliminary data.</text>
</comment>
<accession>A0ABQ5HEH1</accession>
<evidence type="ECO:0008006" key="4">
    <source>
        <dbReference type="Google" id="ProtNLM"/>
    </source>
</evidence>
<evidence type="ECO:0000256" key="1">
    <source>
        <dbReference type="SAM" id="MobiDB-lite"/>
    </source>
</evidence>
<dbReference type="EMBL" id="BQNB010019531">
    <property type="protein sequence ID" value="GJT86267.1"/>
    <property type="molecule type" value="Genomic_DNA"/>
</dbReference>
<dbReference type="Proteomes" id="UP001151760">
    <property type="component" value="Unassembled WGS sequence"/>
</dbReference>
<name>A0ABQ5HEH1_9ASTR</name>
<keyword evidence="3" id="KW-1185">Reference proteome</keyword>
<organism evidence="2 3">
    <name type="scientific">Tanacetum coccineum</name>
    <dbReference type="NCBI Taxonomy" id="301880"/>
    <lineage>
        <taxon>Eukaryota</taxon>
        <taxon>Viridiplantae</taxon>
        <taxon>Streptophyta</taxon>
        <taxon>Embryophyta</taxon>
        <taxon>Tracheophyta</taxon>
        <taxon>Spermatophyta</taxon>
        <taxon>Magnoliopsida</taxon>
        <taxon>eudicotyledons</taxon>
        <taxon>Gunneridae</taxon>
        <taxon>Pentapetalae</taxon>
        <taxon>asterids</taxon>
        <taxon>campanulids</taxon>
        <taxon>Asterales</taxon>
        <taxon>Asteraceae</taxon>
        <taxon>Asteroideae</taxon>
        <taxon>Anthemideae</taxon>
        <taxon>Anthemidinae</taxon>
        <taxon>Tanacetum</taxon>
    </lineage>
</organism>
<reference evidence="2" key="1">
    <citation type="journal article" date="2022" name="Int. J. Mol. Sci.">
        <title>Draft Genome of Tanacetum Coccineum: Genomic Comparison of Closely Related Tanacetum-Family Plants.</title>
        <authorList>
            <person name="Yamashiro T."/>
            <person name="Shiraishi A."/>
            <person name="Nakayama K."/>
            <person name="Satake H."/>
        </authorList>
    </citation>
    <scope>NUCLEOTIDE SEQUENCE</scope>
</reference>
<feature type="region of interest" description="Disordered" evidence="1">
    <location>
        <begin position="297"/>
        <end position="326"/>
    </location>
</feature>